<dbReference type="Proteomes" id="UP000039865">
    <property type="component" value="Unassembled WGS sequence"/>
</dbReference>
<proteinExistence type="inferred from homology"/>
<reference evidence="9 10" key="1">
    <citation type="submission" date="2014-06" db="EMBL/GenBank/DDBJ databases">
        <authorList>
            <person name="Swart Estienne"/>
        </authorList>
    </citation>
    <scope>NUCLEOTIDE SEQUENCE [LARGE SCALE GENOMIC DNA]</scope>
    <source>
        <strain evidence="9 10">130c</strain>
    </source>
</reference>
<evidence type="ECO:0000256" key="8">
    <source>
        <dbReference type="ARBA" id="ARBA00023136"/>
    </source>
</evidence>
<keyword evidence="8" id="KW-0472">Membrane</keyword>
<dbReference type="OrthoDB" id="286811at2759"/>
<keyword evidence="5" id="KW-0999">Mitochondrion inner membrane</keyword>
<evidence type="ECO:0000256" key="6">
    <source>
        <dbReference type="ARBA" id="ARBA00022982"/>
    </source>
</evidence>
<evidence type="ECO:0000256" key="5">
    <source>
        <dbReference type="ARBA" id="ARBA00022792"/>
    </source>
</evidence>
<keyword evidence="7" id="KW-0496">Mitochondrion</keyword>
<gene>
    <name evidence="9" type="primary">Contig13063.g13931</name>
    <name evidence="9" type="ORF">STYLEM_3094</name>
</gene>
<name>A0A077ZWX8_STYLE</name>
<comment type="subcellular location">
    <subcellularLocation>
        <location evidence="1">Mitochondrion inner membrane</location>
        <topology evidence="1">Peripheral membrane protein</topology>
        <orientation evidence="1">Matrix side</orientation>
    </subcellularLocation>
</comment>
<dbReference type="InterPro" id="IPR006806">
    <property type="entry name" value="NDUFA5"/>
</dbReference>
<sequence length="229" mass="27161">MLSKMIERGAQHLLVRQALAQPALKMLVAQPTRSFRSDYNNPYRYNPTPISEYEREKQQELPVWDRVFDFKKYMDHEGPLKLSTGLAFVDVEPFPRMKLMRLYYLTLEELKDLPEKYGYKFLSQELTRFRMKCVDENRSIRAIEEKLASGLIEELIVQAHNELKLLRIMKSWKPWDSIYSEIEDKEELANFLNLRINNPFPTSFESFENIRNNRPIRKATASVHPDATQ</sequence>
<protein>
    <submittedName>
        <fullName evidence="9">Probable nadh dehydrogenase</fullName>
    </submittedName>
</protein>
<evidence type="ECO:0000256" key="4">
    <source>
        <dbReference type="ARBA" id="ARBA00022660"/>
    </source>
</evidence>
<evidence type="ECO:0000256" key="3">
    <source>
        <dbReference type="ARBA" id="ARBA00022448"/>
    </source>
</evidence>
<evidence type="ECO:0000313" key="10">
    <source>
        <dbReference type="Proteomes" id="UP000039865"/>
    </source>
</evidence>
<evidence type="ECO:0000256" key="1">
    <source>
        <dbReference type="ARBA" id="ARBA00004443"/>
    </source>
</evidence>
<keyword evidence="6" id="KW-0249">Electron transport</keyword>
<organism evidence="9 10">
    <name type="scientific">Stylonychia lemnae</name>
    <name type="common">Ciliate</name>
    <dbReference type="NCBI Taxonomy" id="5949"/>
    <lineage>
        <taxon>Eukaryota</taxon>
        <taxon>Sar</taxon>
        <taxon>Alveolata</taxon>
        <taxon>Ciliophora</taxon>
        <taxon>Intramacronucleata</taxon>
        <taxon>Spirotrichea</taxon>
        <taxon>Stichotrichia</taxon>
        <taxon>Sporadotrichida</taxon>
        <taxon>Oxytrichidae</taxon>
        <taxon>Stylonychinae</taxon>
        <taxon>Stylonychia</taxon>
    </lineage>
</organism>
<dbReference type="OMA" id="KMIEWEP"/>
<keyword evidence="3" id="KW-0813">Transport</keyword>
<evidence type="ECO:0000313" key="9">
    <source>
        <dbReference type="EMBL" id="CDW74101.1"/>
    </source>
</evidence>
<dbReference type="PANTHER" id="PTHR12653">
    <property type="entry name" value="NADH-UBIQUINONE OXIDOREDUCTASE 13 KD-B SUBUNIT"/>
    <property type="match status" value="1"/>
</dbReference>
<keyword evidence="10" id="KW-1185">Reference proteome</keyword>
<dbReference type="InParanoid" id="A0A077ZWX8"/>
<dbReference type="EMBL" id="CCKQ01002996">
    <property type="protein sequence ID" value="CDW74101.1"/>
    <property type="molecule type" value="Genomic_DNA"/>
</dbReference>
<dbReference type="Pfam" id="PF04716">
    <property type="entry name" value="ETC_C1_NDUFA5"/>
    <property type="match status" value="1"/>
</dbReference>
<dbReference type="GO" id="GO:0005743">
    <property type="term" value="C:mitochondrial inner membrane"/>
    <property type="evidence" value="ECO:0007669"/>
    <property type="project" value="UniProtKB-SubCell"/>
</dbReference>
<dbReference type="GO" id="GO:0022904">
    <property type="term" value="P:respiratory electron transport chain"/>
    <property type="evidence" value="ECO:0007669"/>
    <property type="project" value="InterPro"/>
</dbReference>
<comment type="similarity">
    <text evidence="2">Belongs to the complex I NDUFA5 subunit family.</text>
</comment>
<evidence type="ECO:0000256" key="2">
    <source>
        <dbReference type="ARBA" id="ARBA00010261"/>
    </source>
</evidence>
<evidence type="ECO:0000256" key="7">
    <source>
        <dbReference type="ARBA" id="ARBA00023128"/>
    </source>
</evidence>
<accession>A0A077ZWX8</accession>
<dbReference type="PANTHER" id="PTHR12653:SF0">
    <property type="entry name" value="NADH DEHYDROGENASE [UBIQUINONE] 1 ALPHA SUBCOMPLEX SUBUNIT 5"/>
    <property type="match status" value="1"/>
</dbReference>
<keyword evidence="4" id="KW-0679">Respiratory chain</keyword>
<dbReference type="AlphaFoldDB" id="A0A077ZWX8"/>